<evidence type="ECO:0000313" key="9">
    <source>
        <dbReference type="Proteomes" id="UP000001176"/>
    </source>
</evidence>
<evidence type="ECO:0000256" key="3">
    <source>
        <dbReference type="ARBA" id="ARBA00022813"/>
    </source>
</evidence>
<evidence type="ECO:0000313" key="8">
    <source>
        <dbReference type="EMBL" id="CAP57081.1"/>
    </source>
</evidence>
<dbReference type="InterPro" id="IPR029055">
    <property type="entry name" value="Ntn_hydrolases_N"/>
</dbReference>
<dbReference type="InterPro" id="IPR000246">
    <property type="entry name" value="Peptidase_T2"/>
</dbReference>
<protein>
    <recommendedName>
        <fullName evidence="4">Isoaspartyl peptidase</fullName>
    </recommendedName>
</protein>
<evidence type="ECO:0000256" key="7">
    <source>
        <dbReference type="PIRSR" id="PIRSR600246-3"/>
    </source>
</evidence>
<dbReference type="FunFam" id="3.60.20.30:FF:000001">
    <property type="entry name" value="Isoaspartyl peptidase/L-asparaginase"/>
    <property type="match status" value="1"/>
</dbReference>
<feature type="active site" description="Nucleophile" evidence="5">
    <location>
        <position position="236"/>
    </location>
</feature>
<keyword evidence="2" id="KW-0378">Hydrolase</keyword>
<sequence>MACPAVPHIIPPCSFRFRCYRHGATGGAGMRGSRVLSGGIAAAMVMTAASVVMRPVTARADTVPVMVIHGGAGVIKADMSPERRKIVLAALAHALDAGYAALKAGKPAPDAVVAAIHVLEDDPNFNAGKGAVFTHDGHNEMDAAIMDGATLRAGAIAGVQHVRNPISLARAVMDHSPHVLLIGAGAEAFARTQGIALVDTSYFWTQRRWDQLQRALKEDAAHAQHADETTDRHFGTVGAVALDKAGHLAAGTSTGGMTDKLWGRVGDSPLIGAGTYANAGCAMSGTGWGEFYIRTVAAHEICMRVTAMHDSLAHAADDVINHEIPALGGNGGAILVDSAGDTDGMYRAWVGRDGVPHAAIFQ</sequence>
<dbReference type="GO" id="GO:0006508">
    <property type="term" value="P:proteolysis"/>
    <property type="evidence" value="ECO:0007669"/>
    <property type="project" value="UniProtKB-KW"/>
</dbReference>
<feature type="binding site" evidence="6">
    <location>
        <begin position="286"/>
        <end position="289"/>
    </location>
    <ligand>
        <name>substrate</name>
    </ligand>
</feature>
<dbReference type="SUPFAM" id="SSF56235">
    <property type="entry name" value="N-terminal nucleophile aminohydrolases (Ntn hydrolases)"/>
    <property type="match status" value="1"/>
</dbReference>
<dbReference type="Proteomes" id="UP000001176">
    <property type="component" value="Chromosome"/>
</dbReference>
<dbReference type="GO" id="GO:0016811">
    <property type="term" value="F:hydrolase activity, acting on carbon-nitrogen (but not peptide) bonds, in linear amides"/>
    <property type="evidence" value="ECO:0007669"/>
    <property type="project" value="UniProtKB-ARBA"/>
</dbReference>
<dbReference type="PANTHER" id="PTHR10188:SF6">
    <property type="entry name" value="N(4)-(BETA-N-ACETYLGLUCOSAMINYL)-L-ASPARAGINASE"/>
    <property type="match status" value="1"/>
</dbReference>
<evidence type="ECO:0000256" key="6">
    <source>
        <dbReference type="PIRSR" id="PIRSR600246-2"/>
    </source>
</evidence>
<keyword evidence="3" id="KW-0068">Autocatalytic cleavage</keyword>
<evidence type="ECO:0000256" key="4">
    <source>
        <dbReference type="ARBA" id="ARBA00069124"/>
    </source>
</evidence>
<feature type="binding site" evidence="6">
    <location>
        <begin position="264"/>
        <end position="267"/>
    </location>
    <ligand>
        <name>substrate</name>
    </ligand>
</feature>
<dbReference type="EMBL" id="AM889285">
    <property type="protein sequence ID" value="CAP57081.1"/>
    <property type="molecule type" value="Genomic_DNA"/>
</dbReference>
<accession>A9HSH7</accession>
<evidence type="ECO:0000256" key="2">
    <source>
        <dbReference type="ARBA" id="ARBA00022801"/>
    </source>
</evidence>
<proteinExistence type="predicted"/>
<keyword evidence="1" id="KW-0645">Protease</keyword>
<keyword evidence="9" id="KW-1185">Reference proteome</keyword>
<dbReference type="KEGG" id="gdi:GDI3138"/>
<dbReference type="Gene3D" id="3.60.20.30">
    <property type="entry name" value="(Glycosyl)asparaginase"/>
    <property type="match status" value="1"/>
</dbReference>
<dbReference type="GO" id="GO:0008233">
    <property type="term" value="F:peptidase activity"/>
    <property type="evidence" value="ECO:0007669"/>
    <property type="project" value="UniProtKB-KW"/>
</dbReference>
<dbReference type="AlphaFoldDB" id="A9HSH7"/>
<evidence type="ECO:0000256" key="1">
    <source>
        <dbReference type="ARBA" id="ARBA00022670"/>
    </source>
</evidence>
<evidence type="ECO:0000256" key="5">
    <source>
        <dbReference type="PIRSR" id="PIRSR600246-1"/>
    </source>
</evidence>
<reference evidence="8 9" key="1">
    <citation type="journal article" date="2009" name="BMC Genomics">
        <title>Complete genome sequence of the sugarcane nitrogen-fixing endophyte Gluconacetobacter diazotrophicus Pal5.</title>
        <authorList>
            <person name="Bertalan M."/>
            <person name="Albano R."/>
            <person name="Padua V."/>
            <person name="Rouws L."/>
            <person name="Rojas C."/>
            <person name="Hemerly A."/>
            <person name="Teixeira K."/>
            <person name="Schwab S."/>
            <person name="Araujo J."/>
            <person name="Oliveira A."/>
            <person name="Franca L."/>
            <person name="Magalhaes V."/>
            <person name="Alqueres S."/>
            <person name="Cardoso A."/>
            <person name="Almeida W."/>
            <person name="Loureiro M.M."/>
            <person name="Nogueira E."/>
            <person name="Cidade D."/>
            <person name="Oliveira D."/>
            <person name="Simao T."/>
            <person name="Macedo J."/>
            <person name="Valadao A."/>
            <person name="Dreschsel M."/>
            <person name="Freitas F."/>
            <person name="Vidal M."/>
            <person name="Guedes H."/>
            <person name="Rodrigues E."/>
            <person name="Meneses C."/>
            <person name="Brioso P."/>
            <person name="Pozzer L."/>
            <person name="Figueiredo D."/>
            <person name="Montano H."/>
            <person name="Junior J."/>
            <person name="Filho G."/>
            <person name="Flores V."/>
            <person name="Ferreira B."/>
            <person name="Branco A."/>
            <person name="Gonzalez P."/>
            <person name="Guillobel H."/>
            <person name="Lemos M."/>
            <person name="Seibel L."/>
            <person name="Macedo J."/>
            <person name="Alves-Ferreira M."/>
            <person name="Sachetto-Martins G."/>
            <person name="Coelho A."/>
            <person name="Santos E."/>
            <person name="Amaral G."/>
            <person name="Neves A."/>
            <person name="Pacheco A.B."/>
            <person name="Carvalho D."/>
            <person name="Lery L."/>
            <person name="Bisch P."/>
            <person name="Rossle S.C."/>
            <person name="Urmenyi T."/>
            <person name="Kruger W.V."/>
            <person name="Martins O."/>
            <person name="Baldani J.I."/>
            <person name="Ferreira P.C."/>
        </authorList>
    </citation>
    <scope>NUCLEOTIDE SEQUENCE [LARGE SCALE GENOMIC DNA]</scope>
    <source>
        <strain evidence="9">ATCC 49037 / DSM 5601 / CCUG 37298 / CIP 103539 / LMG 7603 / PAl5</strain>
    </source>
</reference>
<organism evidence="8 9">
    <name type="scientific">Gluconacetobacter diazotrophicus (strain ATCC 49037 / DSM 5601 / CCUG 37298 / CIP 103539 / LMG 7603 / PAl5)</name>
    <dbReference type="NCBI Taxonomy" id="272568"/>
    <lineage>
        <taxon>Bacteria</taxon>
        <taxon>Pseudomonadati</taxon>
        <taxon>Pseudomonadota</taxon>
        <taxon>Alphaproteobacteria</taxon>
        <taxon>Acetobacterales</taxon>
        <taxon>Acetobacteraceae</taxon>
        <taxon>Gluconacetobacter</taxon>
    </lineage>
</organism>
<name>A9HSH7_GLUDA</name>
<dbReference type="PANTHER" id="PTHR10188">
    <property type="entry name" value="L-ASPARAGINASE"/>
    <property type="match status" value="1"/>
</dbReference>
<feature type="site" description="Cleavage; by autolysis" evidence="7">
    <location>
        <begin position="235"/>
        <end position="236"/>
    </location>
</feature>
<dbReference type="CDD" id="cd04701">
    <property type="entry name" value="Asparaginase_2"/>
    <property type="match status" value="1"/>
</dbReference>
<dbReference type="Pfam" id="PF01112">
    <property type="entry name" value="Asparaginase_2"/>
    <property type="match status" value="1"/>
</dbReference>
<gene>
    <name evidence="8" type="ordered locus">GDI3138</name>
</gene>